<sequence length="212" mass="22523">MRIHFVPVAHHAPTPNDDPGHILPRSTAARVVLVTVSGVLAGAVTLATWAMGGLARASDADRVLQPGSPMKNTMFTLTPHEAVSSAGAGPEGTPGVEVRAELTSHDDEPFRLSELRSTIEADLSPGGTPPDEFSLVFERAPELPVTSIQPHMPETVLMRWPLPSGGSVPEELEEITVAVSEAEHKPGFADRSSRWFATSDTAAEVTLPVTQE</sequence>
<proteinExistence type="predicted"/>
<evidence type="ECO:0000256" key="2">
    <source>
        <dbReference type="SAM" id="Phobius"/>
    </source>
</evidence>
<keyword evidence="2" id="KW-0812">Transmembrane</keyword>
<feature type="region of interest" description="Disordered" evidence="1">
    <location>
        <begin position="1"/>
        <end position="21"/>
    </location>
</feature>
<gene>
    <name evidence="3" type="ORF">FHX37_4030</name>
</gene>
<evidence type="ECO:0000256" key="1">
    <source>
        <dbReference type="SAM" id="MobiDB-lite"/>
    </source>
</evidence>
<keyword evidence="2" id="KW-1133">Transmembrane helix</keyword>
<comment type="caution">
    <text evidence="3">The sequence shown here is derived from an EMBL/GenBank/DDBJ whole genome shotgun (WGS) entry which is preliminary data.</text>
</comment>
<accession>A0A543NA21</accession>
<organism evidence="3 4">
    <name type="scientific">Haloactinospora alba</name>
    <dbReference type="NCBI Taxonomy" id="405555"/>
    <lineage>
        <taxon>Bacteria</taxon>
        <taxon>Bacillati</taxon>
        <taxon>Actinomycetota</taxon>
        <taxon>Actinomycetes</taxon>
        <taxon>Streptosporangiales</taxon>
        <taxon>Nocardiopsidaceae</taxon>
        <taxon>Haloactinospora</taxon>
    </lineage>
</organism>
<evidence type="ECO:0000313" key="4">
    <source>
        <dbReference type="Proteomes" id="UP000317422"/>
    </source>
</evidence>
<reference evidence="3 4" key="1">
    <citation type="submission" date="2019-06" db="EMBL/GenBank/DDBJ databases">
        <title>Sequencing the genomes of 1000 actinobacteria strains.</title>
        <authorList>
            <person name="Klenk H.-P."/>
        </authorList>
    </citation>
    <scope>NUCLEOTIDE SEQUENCE [LARGE SCALE GENOMIC DNA]</scope>
    <source>
        <strain evidence="3 4">DSM 45015</strain>
    </source>
</reference>
<protein>
    <submittedName>
        <fullName evidence="3">Uncharacterized protein</fullName>
    </submittedName>
</protein>
<name>A0A543NA21_9ACTN</name>
<dbReference type="Proteomes" id="UP000317422">
    <property type="component" value="Unassembled WGS sequence"/>
</dbReference>
<keyword evidence="2" id="KW-0472">Membrane</keyword>
<feature type="transmembrane region" description="Helical" evidence="2">
    <location>
        <begin position="31"/>
        <end position="52"/>
    </location>
</feature>
<keyword evidence="4" id="KW-1185">Reference proteome</keyword>
<dbReference type="EMBL" id="VFQC01000002">
    <property type="protein sequence ID" value="TQN28671.1"/>
    <property type="molecule type" value="Genomic_DNA"/>
</dbReference>
<evidence type="ECO:0000313" key="3">
    <source>
        <dbReference type="EMBL" id="TQN28671.1"/>
    </source>
</evidence>
<dbReference type="AlphaFoldDB" id="A0A543NA21"/>